<reference evidence="1 2" key="1">
    <citation type="journal article" date="2020" name="Phytopathology">
        <title>Genome Sequence Resources of Colletotrichum truncatum, C. plurivorum, C. musicola, and C. sojae: Four Species Pathogenic to Soybean (Glycine max).</title>
        <authorList>
            <person name="Rogerio F."/>
            <person name="Boufleur T.R."/>
            <person name="Ciampi-Guillardi M."/>
            <person name="Sukno S.A."/>
            <person name="Thon M.R."/>
            <person name="Massola Junior N.S."/>
            <person name="Baroncelli R."/>
        </authorList>
    </citation>
    <scope>NUCLEOTIDE SEQUENCE [LARGE SCALE GENOMIC DNA]</scope>
    <source>
        <strain evidence="1 2">CMES1059</strain>
    </source>
</reference>
<proteinExistence type="predicted"/>
<comment type="caution">
    <text evidence="1">The sequence shown here is derived from an EMBL/GenBank/DDBJ whole genome shotgun (WGS) entry which is preliminary data.</text>
</comment>
<accession>A0ACC3ZLB1</accession>
<name>A0ACC3ZLB1_COLTU</name>
<dbReference type="Proteomes" id="UP000805649">
    <property type="component" value="Unassembled WGS sequence"/>
</dbReference>
<organism evidence="1 2">
    <name type="scientific">Colletotrichum truncatum</name>
    <name type="common">Anthracnose fungus</name>
    <name type="synonym">Colletotrichum capsici</name>
    <dbReference type="NCBI Taxonomy" id="5467"/>
    <lineage>
        <taxon>Eukaryota</taxon>
        <taxon>Fungi</taxon>
        <taxon>Dikarya</taxon>
        <taxon>Ascomycota</taxon>
        <taxon>Pezizomycotina</taxon>
        <taxon>Sordariomycetes</taxon>
        <taxon>Hypocreomycetidae</taxon>
        <taxon>Glomerellales</taxon>
        <taxon>Glomerellaceae</taxon>
        <taxon>Colletotrichum</taxon>
        <taxon>Colletotrichum truncatum species complex</taxon>
    </lineage>
</organism>
<protein>
    <submittedName>
        <fullName evidence="1">WSC domain-containing protein</fullName>
    </submittedName>
</protein>
<sequence>MLTALNAINLLKVSPLALVVLNVSTTSPPAAGASSTPVVASSVAGVSSAPVIVSTVSGASSAPVAASSPAAGSTGLVNPPATGYTGTPNLAAQGIQTFNVFERAGTGQSVNIEFIDASGNRVVYLLTSLGSAPARLVRRQGGNTAQVIQVDPPTVPISSTTSGSGTSTRSSTSSSTSAPATSIPTGTSINTSSGSTSRTASSSSSTSTNTGTGSGTANTGTTTGAGSPTTSPSTGMGTGTGAGEETGIPGSESDPSSAPAPTASGLGTVNPINIGGFTYLGCYGSPSSFPTFNLLLSAEAMTNDRCIAQCGPTGKRYAATFGRDCFCGDFIDDVNEIKTPEEQCNLSCPGNGRQVCGGRAANPVVKAKRQLPGVIPAVIRFSIYVRNGAAPPGVSGVPSGTAVIPGTTNPCANGRCPNIPCYGDDCYKIIVCYGGYCAFNFPCFGSDCHRRLVCNDGIWRPEACTGYDCGRKVVCVSGHCNYVEKGMAEWNEKVTCHGNYCQVEKCSGDACNQKYVCKDGSCVFTNSTAADALNKYEWSGDKYTVVNSCEPNCPKPQPPCATCGIVISQAPVTQTTCVGASCSTVVVPQPPITKVPYQTAQPTAQPPAETGKVVVVAGTIKFAASVGAVVFGVMAAAILL</sequence>
<dbReference type="EMBL" id="VUJX02000001">
    <property type="protein sequence ID" value="KAL0944881.1"/>
    <property type="molecule type" value="Genomic_DNA"/>
</dbReference>
<gene>
    <name evidence="1" type="ORF">CTRU02_202768</name>
</gene>
<keyword evidence="2" id="KW-1185">Reference proteome</keyword>
<evidence type="ECO:0000313" key="1">
    <source>
        <dbReference type="EMBL" id="KAL0944881.1"/>
    </source>
</evidence>
<evidence type="ECO:0000313" key="2">
    <source>
        <dbReference type="Proteomes" id="UP000805649"/>
    </source>
</evidence>